<feature type="region of interest" description="Disordered" evidence="2">
    <location>
        <begin position="130"/>
        <end position="227"/>
    </location>
</feature>
<evidence type="ECO:0000256" key="2">
    <source>
        <dbReference type="SAM" id="MobiDB-lite"/>
    </source>
</evidence>
<feature type="compositionally biased region" description="Acidic residues" evidence="2">
    <location>
        <begin position="134"/>
        <end position="149"/>
    </location>
</feature>
<keyword evidence="4" id="KW-1185">Reference proteome</keyword>
<dbReference type="Pfam" id="PF13432">
    <property type="entry name" value="TPR_16"/>
    <property type="match status" value="1"/>
</dbReference>
<dbReference type="PROSITE" id="PS50005">
    <property type="entry name" value="TPR"/>
    <property type="match status" value="2"/>
</dbReference>
<dbReference type="SUPFAM" id="SSF48452">
    <property type="entry name" value="TPR-like"/>
    <property type="match status" value="1"/>
</dbReference>
<dbReference type="Pfam" id="PF13181">
    <property type="entry name" value="TPR_8"/>
    <property type="match status" value="1"/>
</dbReference>
<keyword evidence="1" id="KW-0802">TPR repeat</keyword>
<protein>
    <submittedName>
        <fullName evidence="3">BatC protein</fullName>
    </submittedName>
</protein>
<feature type="compositionally biased region" description="Basic and acidic residues" evidence="2">
    <location>
        <begin position="206"/>
        <end position="218"/>
    </location>
</feature>
<dbReference type="EMBL" id="BAZW01000037">
    <property type="protein sequence ID" value="GAO31068.1"/>
    <property type="molecule type" value="Genomic_DNA"/>
</dbReference>
<reference evidence="3 4" key="1">
    <citation type="journal article" date="2015" name="Microbes Environ.">
        <title>Distribution and evolution of nitrogen fixation genes in the phylum bacteroidetes.</title>
        <authorList>
            <person name="Inoue J."/>
            <person name="Oshima K."/>
            <person name="Suda W."/>
            <person name="Sakamoto M."/>
            <person name="Iino T."/>
            <person name="Noda S."/>
            <person name="Hongoh Y."/>
            <person name="Hattori M."/>
            <person name="Ohkuma M."/>
        </authorList>
    </citation>
    <scope>NUCLEOTIDE SEQUENCE [LARGE SCALE GENOMIC DNA]</scope>
    <source>
        <strain evidence="3">JCM 15548</strain>
    </source>
</reference>
<dbReference type="Proteomes" id="UP000032900">
    <property type="component" value="Unassembled WGS sequence"/>
</dbReference>
<feature type="repeat" description="TPR" evidence="1">
    <location>
        <begin position="83"/>
        <end position="116"/>
    </location>
</feature>
<evidence type="ECO:0000256" key="1">
    <source>
        <dbReference type="PROSITE-ProRule" id="PRU00339"/>
    </source>
</evidence>
<feature type="compositionally biased region" description="Basic and acidic residues" evidence="2">
    <location>
        <begin position="188"/>
        <end position="199"/>
    </location>
</feature>
<dbReference type="STRING" id="1236989.JCM15548_13404"/>
<feature type="repeat" description="TPR" evidence="1">
    <location>
        <begin position="11"/>
        <end position="44"/>
    </location>
</feature>
<dbReference type="Gene3D" id="1.25.40.10">
    <property type="entry name" value="Tetratricopeptide repeat domain"/>
    <property type="match status" value="2"/>
</dbReference>
<gene>
    <name evidence="3" type="ORF">JCM15548_13404</name>
</gene>
<dbReference type="InterPro" id="IPR019734">
    <property type="entry name" value="TPR_rpt"/>
</dbReference>
<dbReference type="SMART" id="SM00028">
    <property type="entry name" value="TPR"/>
    <property type="match status" value="3"/>
</dbReference>
<accession>A0A0E9M0J6</accession>
<name>A0A0E9M0J6_9BACT</name>
<dbReference type="InterPro" id="IPR011990">
    <property type="entry name" value="TPR-like_helical_dom_sf"/>
</dbReference>
<evidence type="ECO:0000313" key="3">
    <source>
        <dbReference type="EMBL" id="GAO31068.1"/>
    </source>
</evidence>
<proteinExistence type="predicted"/>
<feature type="compositionally biased region" description="Low complexity" evidence="2">
    <location>
        <begin position="150"/>
        <end position="171"/>
    </location>
</feature>
<evidence type="ECO:0000313" key="4">
    <source>
        <dbReference type="Proteomes" id="UP000032900"/>
    </source>
</evidence>
<sequence>MATPEGKAQDERRYVRQGVAQLQNENYSAAETAFREALKIKPNSFEAGYNLATALFRQEKYEEAMQQLQATEPFAGENKDKLAQLYHNLGNNYMYGQDIDNSIEAYKKSLRQNPLDDETRYNLIAAMKMKQEQEEQEQEEEEQEQEQEQEQQQQEQQQDQDQQEQQEQQQQEEQKEEQQQQQQQESEGISRENAERLLEAIEQDEKEMMEKMNRHEEQQPVQTDKNW</sequence>
<organism evidence="3 4">
    <name type="scientific">Geofilum rubicundum JCM 15548</name>
    <dbReference type="NCBI Taxonomy" id="1236989"/>
    <lineage>
        <taxon>Bacteria</taxon>
        <taxon>Pseudomonadati</taxon>
        <taxon>Bacteroidota</taxon>
        <taxon>Bacteroidia</taxon>
        <taxon>Marinilabiliales</taxon>
        <taxon>Marinilabiliaceae</taxon>
        <taxon>Geofilum</taxon>
    </lineage>
</organism>
<comment type="caution">
    <text evidence="3">The sequence shown here is derived from an EMBL/GenBank/DDBJ whole genome shotgun (WGS) entry which is preliminary data.</text>
</comment>
<dbReference type="AlphaFoldDB" id="A0A0E9M0J6"/>